<dbReference type="EMBL" id="JABFTS010000002">
    <property type="protein sequence ID" value="MCE8051028.1"/>
    <property type="molecule type" value="Genomic_DNA"/>
</dbReference>
<evidence type="ECO:0000256" key="3">
    <source>
        <dbReference type="ARBA" id="ARBA00022692"/>
    </source>
</evidence>
<name>A0AAW4YRL1_9GAMM</name>
<protein>
    <submittedName>
        <fullName evidence="8">Cytochrome C oxidase subunit IV</fullName>
    </submittedName>
</protein>
<evidence type="ECO:0000256" key="1">
    <source>
        <dbReference type="ARBA" id="ARBA00004651"/>
    </source>
</evidence>
<evidence type="ECO:0000256" key="6">
    <source>
        <dbReference type="SAM" id="Phobius"/>
    </source>
</evidence>
<evidence type="ECO:0000256" key="2">
    <source>
        <dbReference type="ARBA" id="ARBA00022475"/>
    </source>
</evidence>
<reference evidence="8 9" key="2">
    <citation type="journal article" date="2021" name="Front. Microbiol.">
        <title>Aerobic Denitrification and Heterotrophic Sulfur Oxidation in the Genus Halomonas Revealed by Six Novel Species Characterizations and Genome-Based Analysis.</title>
        <authorList>
            <person name="Wang L."/>
            <person name="Shao Z."/>
        </authorList>
    </citation>
    <scope>NUCLEOTIDE SEQUENCE</scope>
    <source>
        <strain evidence="7 9">MCCC 1A05748</strain>
        <strain evidence="8">MCCC 1A05776</strain>
    </source>
</reference>
<dbReference type="GO" id="GO:0005886">
    <property type="term" value="C:plasma membrane"/>
    <property type="evidence" value="ECO:0007669"/>
    <property type="project" value="UniProtKB-SubCell"/>
</dbReference>
<reference evidence="8" key="1">
    <citation type="submission" date="2020-05" db="EMBL/GenBank/DDBJ databases">
        <authorList>
            <person name="Wang L."/>
            <person name="Shao Z."/>
        </authorList>
    </citation>
    <scope>NUCLEOTIDE SEQUENCE</scope>
    <source>
        <strain evidence="7">MCCC 1A05748</strain>
        <strain evidence="8">MCCC 1A05776</strain>
    </source>
</reference>
<keyword evidence="2" id="KW-1003">Cell membrane</keyword>
<feature type="transmembrane region" description="Helical" evidence="6">
    <location>
        <begin position="43"/>
        <end position="64"/>
    </location>
</feature>
<evidence type="ECO:0000256" key="4">
    <source>
        <dbReference type="ARBA" id="ARBA00022989"/>
    </source>
</evidence>
<comment type="caution">
    <text evidence="8">The sequence shown here is derived from an EMBL/GenBank/DDBJ whole genome shotgun (WGS) entry which is preliminary data.</text>
</comment>
<dbReference type="EMBL" id="JABFTQ010000001">
    <property type="protein sequence ID" value="MCE8045630.1"/>
    <property type="molecule type" value="Genomic_DNA"/>
</dbReference>
<keyword evidence="4 6" id="KW-1133">Transmembrane helix</keyword>
<dbReference type="Proteomes" id="UP001320154">
    <property type="component" value="Unassembled WGS sequence"/>
</dbReference>
<dbReference type="InterPro" id="IPR005171">
    <property type="entry name" value="Cyt_c_oxidase_su4_prok"/>
</dbReference>
<dbReference type="RefSeq" id="WP_103967890.1">
    <property type="nucleotide sequence ID" value="NZ_FNVC01000001.1"/>
</dbReference>
<proteinExistence type="predicted"/>
<feature type="transmembrane region" description="Helical" evidence="6">
    <location>
        <begin position="70"/>
        <end position="90"/>
    </location>
</feature>
<gene>
    <name evidence="7" type="ORF">HOP60_02680</name>
    <name evidence="8" type="ORF">HOP61_06970</name>
</gene>
<organism evidence="8 10">
    <name type="scientific">Billgrantia desiderata</name>
    <dbReference type="NCBI Taxonomy" id="52021"/>
    <lineage>
        <taxon>Bacteria</taxon>
        <taxon>Pseudomonadati</taxon>
        <taxon>Pseudomonadota</taxon>
        <taxon>Gammaproteobacteria</taxon>
        <taxon>Oceanospirillales</taxon>
        <taxon>Halomonadaceae</taxon>
        <taxon>Billgrantia</taxon>
    </lineage>
</organism>
<keyword evidence="3 6" id="KW-0812">Transmembrane</keyword>
<evidence type="ECO:0000256" key="5">
    <source>
        <dbReference type="ARBA" id="ARBA00023136"/>
    </source>
</evidence>
<evidence type="ECO:0000313" key="7">
    <source>
        <dbReference type="EMBL" id="MCE8045630.1"/>
    </source>
</evidence>
<dbReference type="Pfam" id="PF03626">
    <property type="entry name" value="COX4_pro"/>
    <property type="match status" value="1"/>
</dbReference>
<evidence type="ECO:0000313" key="8">
    <source>
        <dbReference type="EMBL" id="MCE8051028.1"/>
    </source>
</evidence>
<comment type="subcellular location">
    <subcellularLocation>
        <location evidence="1">Cell membrane</location>
        <topology evidence="1">Multi-pass membrane protein</topology>
    </subcellularLocation>
</comment>
<sequence>MDQGSHQQPALRVYLRVWIWLFVLSVLSYLVDLSGLEGLPKWGLITLFMLLKAGLIVAFFMHMAWERLSIVYTVLVPPAVLLFLAALMALEADYTLTSRLGIFAN</sequence>
<keyword evidence="9" id="KW-1185">Reference proteome</keyword>
<evidence type="ECO:0000313" key="10">
    <source>
        <dbReference type="Proteomes" id="UP001320178"/>
    </source>
</evidence>
<keyword evidence="5 6" id="KW-0472">Membrane</keyword>
<dbReference type="Proteomes" id="UP001320178">
    <property type="component" value="Unassembled WGS sequence"/>
</dbReference>
<feature type="transmembrane region" description="Helical" evidence="6">
    <location>
        <begin position="13"/>
        <end position="31"/>
    </location>
</feature>
<accession>A0AAW4YRL1</accession>
<dbReference type="AlphaFoldDB" id="A0AAW4YRL1"/>
<evidence type="ECO:0000313" key="9">
    <source>
        <dbReference type="Proteomes" id="UP001320154"/>
    </source>
</evidence>